<proteinExistence type="inferred from homology"/>
<accession>A0A7J8NJV1</accession>
<dbReference type="PANTHER" id="PTHR31623:SF46">
    <property type="entry name" value="VINORINE SYNTHASE-LIKE"/>
    <property type="match status" value="1"/>
</dbReference>
<evidence type="ECO:0000256" key="4">
    <source>
        <dbReference type="SAM" id="MobiDB-lite"/>
    </source>
</evidence>
<dbReference type="PANTHER" id="PTHR31623">
    <property type="entry name" value="F21J9.9"/>
    <property type="match status" value="1"/>
</dbReference>
<evidence type="ECO:0008006" key="8">
    <source>
        <dbReference type="Google" id="ProtNLM"/>
    </source>
</evidence>
<gene>
    <name evidence="6" type="ORF">Golob_025297</name>
</gene>
<evidence type="ECO:0000256" key="5">
    <source>
        <dbReference type="SAM" id="Phobius"/>
    </source>
</evidence>
<evidence type="ECO:0000256" key="2">
    <source>
        <dbReference type="ARBA" id="ARBA00022679"/>
    </source>
</evidence>
<dbReference type="Pfam" id="PF02458">
    <property type="entry name" value="Transferase"/>
    <property type="match status" value="1"/>
</dbReference>
<organism evidence="6 7">
    <name type="scientific">Gossypium lobatum</name>
    <dbReference type="NCBI Taxonomy" id="34289"/>
    <lineage>
        <taxon>Eukaryota</taxon>
        <taxon>Viridiplantae</taxon>
        <taxon>Streptophyta</taxon>
        <taxon>Embryophyta</taxon>
        <taxon>Tracheophyta</taxon>
        <taxon>Spermatophyta</taxon>
        <taxon>Magnoliopsida</taxon>
        <taxon>eudicotyledons</taxon>
        <taxon>Gunneridae</taxon>
        <taxon>Pentapetalae</taxon>
        <taxon>rosids</taxon>
        <taxon>malvids</taxon>
        <taxon>Malvales</taxon>
        <taxon>Malvaceae</taxon>
        <taxon>Malvoideae</taxon>
        <taxon>Gossypium</taxon>
    </lineage>
</organism>
<dbReference type="AlphaFoldDB" id="A0A7J8NJV1"/>
<sequence>MKLNVEVMSKDIIKPSVPTSDQFRRYRLSFLDQISPPVYNPLILFYRLNITEGNIKTDDKIKIIDHLKQSLSDVLTDFYPLAGRIKDNMFVNCNDEGVPFWETRVQCKTSDVLDNPVPDELNKLLLFVLDDADEVPFGVQFNVFGCGGFAIGVCISHKIADALSFFTFLKTWAAVCRGDPRSSIAFPEFVSAELFPPKTTLGFEPRSGISTDKIVTKRFVFTALKIQEIKANIGDTTYPSRIAALSAFIWTRFIATTQADATHEGEDNRFHAIVHAVNLRKRFNPPLPDHSFGNLYRIAMTIPTKNSQQDCRNLVNQIGESIRKIDAENIKRLRHGSDRYLEFMKEGTKSFMKGEMITFNVTSLCNFPIYEVDFGWGKPVWVGSAGLTFKNLVVFMDPINGDGIEAWISLKEEEMGTFENDEIMRGFVCNQTTWLSLVVAVVALLFGVLLWNRLNSLIRSPSQCLPPQRSYTIDHSDPLSTGAPQGIPLIALGSLSPSSNNNKKKSRVKWGAYEGFGAGVLAPLGHQLRVAGAGKLHDTRNDDATNGGKRLEEQFRIPCPPH</sequence>
<evidence type="ECO:0000313" key="7">
    <source>
        <dbReference type="Proteomes" id="UP000593572"/>
    </source>
</evidence>
<dbReference type="Gene3D" id="3.30.559.10">
    <property type="entry name" value="Chloramphenicol acetyltransferase-like domain"/>
    <property type="match status" value="2"/>
</dbReference>
<evidence type="ECO:0000313" key="6">
    <source>
        <dbReference type="EMBL" id="MBA0577255.1"/>
    </source>
</evidence>
<protein>
    <recommendedName>
        <fullName evidence="8">Vinorine synthase</fullName>
    </recommendedName>
</protein>
<feature type="compositionally biased region" description="Basic and acidic residues" evidence="4">
    <location>
        <begin position="535"/>
        <end position="552"/>
    </location>
</feature>
<feature type="region of interest" description="Disordered" evidence="4">
    <location>
        <begin position="533"/>
        <end position="552"/>
    </location>
</feature>
<evidence type="ECO:0000256" key="3">
    <source>
        <dbReference type="ARBA" id="ARBA00023315"/>
    </source>
</evidence>
<keyword evidence="7" id="KW-1185">Reference proteome</keyword>
<dbReference type="InterPro" id="IPR023213">
    <property type="entry name" value="CAT-like_dom_sf"/>
</dbReference>
<feature type="transmembrane region" description="Helical" evidence="5">
    <location>
        <begin position="433"/>
        <end position="451"/>
    </location>
</feature>
<evidence type="ECO:0000256" key="1">
    <source>
        <dbReference type="ARBA" id="ARBA00009861"/>
    </source>
</evidence>
<keyword evidence="2" id="KW-0808">Transferase</keyword>
<reference evidence="6 7" key="1">
    <citation type="journal article" date="2019" name="Genome Biol. Evol.">
        <title>Insights into the evolution of the New World diploid cottons (Gossypium, subgenus Houzingenia) based on genome sequencing.</title>
        <authorList>
            <person name="Grover C.E."/>
            <person name="Arick M.A. 2nd"/>
            <person name="Thrash A."/>
            <person name="Conover J.L."/>
            <person name="Sanders W.S."/>
            <person name="Peterson D.G."/>
            <person name="Frelichowski J.E."/>
            <person name="Scheffler J.A."/>
            <person name="Scheffler B.E."/>
            <person name="Wendel J.F."/>
        </authorList>
    </citation>
    <scope>NUCLEOTIDE SEQUENCE [LARGE SCALE GENOMIC DNA]</scope>
    <source>
        <strain evidence="6">157</strain>
        <tissue evidence="6">Leaf</tissue>
    </source>
</reference>
<dbReference type="Proteomes" id="UP000593572">
    <property type="component" value="Unassembled WGS sequence"/>
</dbReference>
<keyword evidence="3" id="KW-0012">Acyltransferase</keyword>
<dbReference type="GO" id="GO:0016746">
    <property type="term" value="F:acyltransferase activity"/>
    <property type="evidence" value="ECO:0007669"/>
    <property type="project" value="UniProtKB-KW"/>
</dbReference>
<keyword evidence="5" id="KW-0472">Membrane</keyword>
<keyword evidence="5" id="KW-0812">Transmembrane</keyword>
<name>A0A7J8NJV1_9ROSI</name>
<comment type="caution">
    <text evidence="6">The sequence shown here is derived from an EMBL/GenBank/DDBJ whole genome shotgun (WGS) entry which is preliminary data.</text>
</comment>
<keyword evidence="5" id="KW-1133">Transmembrane helix</keyword>
<dbReference type="EMBL" id="JABEZX010354427">
    <property type="protein sequence ID" value="MBA0577255.1"/>
    <property type="molecule type" value="Genomic_DNA"/>
</dbReference>
<comment type="similarity">
    <text evidence="1">Belongs to the plant acyltransferase family.</text>
</comment>